<feature type="signal peptide" evidence="1">
    <location>
        <begin position="1"/>
        <end position="20"/>
    </location>
</feature>
<keyword evidence="3" id="KW-1185">Reference proteome</keyword>
<evidence type="ECO:0000256" key="1">
    <source>
        <dbReference type="SAM" id="SignalP"/>
    </source>
</evidence>
<reference evidence="2 3" key="1">
    <citation type="submission" date="2020-04" db="EMBL/GenBank/DDBJ databases">
        <title>Paraburkholderia sp. G-4-1-8 isolated from soil.</title>
        <authorList>
            <person name="Dahal R.H."/>
        </authorList>
    </citation>
    <scope>NUCLEOTIDE SEQUENCE [LARGE SCALE GENOMIC DNA]</scope>
    <source>
        <strain evidence="2 3">G-4-1-8</strain>
    </source>
</reference>
<dbReference type="EMBL" id="JABBFZ010000005">
    <property type="protein sequence ID" value="NML31468.1"/>
    <property type="molecule type" value="Genomic_DNA"/>
</dbReference>
<feature type="chain" id="PRO_5031273634" description="Lipoprotein" evidence="1">
    <location>
        <begin position="21"/>
        <end position="187"/>
    </location>
</feature>
<name>A0A7X9X4U7_9BURK</name>
<dbReference type="Proteomes" id="UP000583127">
    <property type="component" value="Unassembled WGS sequence"/>
</dbReference>
<evidence type="ECO:0000313" key="3">
    <source>
        <dbReference type="Proteomes" id="UP000583127"/>
    </source>
</evidence>
<sequence length="187" mass="21119">MWKSKFAAIVILSIVISACAHSPADQRELAHVQWLPAIKAIIRSGDLADYQNVAARLNLILDAKEPVPAKDVDGNIIGESIDVETMPPANSSDNGKIRFRYGILVPKNRPYKRAMLTVRNIGLGGCITTSDIYKEFGYVRQTTYPHSDFHSADYHFRGDNTIDLYFIFVNKNEQCAEEVSIFQNRWK</sequence>
<gene>
    <name evidence="2" type="ORF">HHL14_11570</name>
</gene>
<comment type="caution">
    <text evidence="2">The sequence shown here is derived from an EMBL/GenBank/DDBJ whole genome shotgun (WGS) entry which is preliminary data.</text>
</comment>
<proteinExistence type="predicted"/>
<dbReference type="RefSeq" id="WP_169497742.1">
    <property type="nucleotide sequence ID" value="NZ_JABBFZ010000005.1"/>
</dbReference>
<evidence type="ECO:0008006" key="4">
    <source>
        <dbReference type="Google" id="ProtNLM"/>
    </source>
</evidence>
<accession>A0A7X9X4U7</accession>
<dbReference type="AlphaFoldDB" id="A0A7X9X4U7"/>
<organism evidence="2 3">
    <name type="scientific">Paraburkholderia antibiotica</name>
    <dbReference type="NCBI Taxonomy" id="2728839"/>
    <lineage>
        <taxon>Bacteria</taxon>
        <taxon>Pseudomonadati</taxon>
        <taxon>Pseudomonadota</taxon>
        <taxon>Betaproteobacteria</taxon>
        <taxon>Burkholderiales</taxon>
        <taxon>Burkholderiaceae</taxon>
        <taxon>Paraburkholderia</taxon>
    </lineage>
</organism>
<keyword evidence="1" id="KW-0732">Signal</keyword>
<protein>
    <recommendedName>
        <fullName evidence="4">Lipoprotein</fullName>
    </recommendedName>
</protein>
<evidence type="ECO:0000313" key="2">
    <source>
        <dbReference type="EMBL" id="NML31468.1"/>
    </source>
</evidence>
<dbReference type="PROSITE" id="PS51257">
    <property type="entry name" value="PROKAR_LIPOPROTEIN"/>
    <property type="match status" value="1"/>
</dbReference>